<proteinExistence type="inferred from homology"/>
<comment type="function">
    <text evidence="1 6">Hydrolyzes acetyl esters in homogalacturonan regions of pectin. In type I primary cell wall, galacturonic acid residues of pectin can be acetylated at the O-2 and O-3 positions. Decreasing the degree of acetylation of pectin gels in vitro alters their physical properties.</text>
</comment>
<evidence type="ECO:0000256" key="2">
    <source>
        <dbReference type="ARBA" id="ARBA00004191"/>
    </source>
</evidence>
<evidence type="ECO:0000256" key="1">
    <source>
        <dbReference type="ARBA" id="ARBA00003534"/>
    </source>
</evidence>
<dbReference type="EMBL" id="BMAC01000101">
    <property type="protein sequence ID" value="GFP85216.1"/>
    <property type="molecule type" value="Genomic_DNA"/>
</dbReference>
<dbReference type="EC" id="3.1.1.-" evidence="6"/>
<keyword evidence="8" id="KW-1185">Reference proteome</keyword>
<organism evidence="7 8">
    <name type="scientific">Phtheirospermum japonicum</name>
    <dbReference type="NCBI Taxonomy" id="374723"/>
    <lineage>
        <taxon>Eukaryota</taxon>
        <taxon>Viridiplantae</taxon>
        <taxon>Streptophyta</taxon>
        <taxon>Embryophyta</taxon>
        <taxon>Tracheophyta</taxon>
        <taxon>Spermatophyta</taxon>
        <taxon>Magnoliopsida</taxon>
        <taxon>eudicotyledons</taxon>
        <taxon>Gunneridae</taxon>
        <taxon>Pentapetalae</taxon>
        <taxon>asterids</taxon>
        <taxon>lamiids</taxon>
        <taxon>Lamiales</taxon>
        <taxon>Orobanchaceae</taxon>
        <taxon>Orobanchaceae incertae sedis</taxon>
        <taxon>Phtheirospermum</taxon>
    </lineage>
</organism>
<accession>A0A830BE44</accession>
<evidence type="ECO:0000256" key="5">
    <source>
        <dbReference type="ARBA" id="ARBA00023316"/>
    </source>
</evidence>
<evidence type="ECO:0000256" key="4">
    <source>
        <dbReference type="ARBA" id="ARBA00022512"/>
    </source>
</evidence>
<keyword evidence="6" id="KW-0964">Secreted</keyword>
<comment type="similarity">
    <text evidence="3 6">Belongs to the pectinacetylesterase family.</text>
</comment>
<evidence type="ECO:0000256" key="6">
    <source>
        <dbReference type="RuleBase" id="RU363114"/>
    </source>
</evidence>
<protein>
    <recommendedName>
        <fullName evidence="6">Pectin acetylesterase</fullName>
        <ecNumber evidence="6">3.1.1.-</ecNumber>
    </recommendedName>
</protein>
<comment type="subcellular location">
    <subcellularLocation>
        <location evidence="2 6">Secreted</location>
        <location evidence="2 6">Cell wall</location>
    </subcellularLocation>
</comment>
<evidence type="ECO:0000256" key="3">
    <source>
        <dbReference type="ARBA" id="ARBA00005784"/>
    </source>
</evidence>
<keyword evidence="6" id="KW-0378">Hydrolase</keyword>
<sequence>MFIHTCYRHGHIFFKEEWQCSCVVNNVLGNKTIAGAIGDWYFDRNCFQQIDTCDVPRKCTSTLDFDAFNRKCIELNK</sequence>
<evidence type="ECO:0000313" key="8">
    <source>
        <dbReference type="Proteomes" id="UP000653305"/>
    </source>
</evidence>
<dbReference type="Pfam" id="PF03283">
    <property type="entry name" value="PAE"/>
    <property type="match status" value="1"/>
</dbReference>
<reference evidence="7" key="1">
    <citation type="submission" date="2020-07" db="EMBL/GenBank/DDBJ databases">
        <title>Ethylene signaling mediates host invasion by parasitic plants.</title>
        <authorList>
            <person name="Yoshida S."/>
        </authorList>
    </citation>
    <scope>NUCLEOTIDE SEQUENCE</scope>
    <source>
        <strain evidence="7">Okayama</strain>
    </source>
</reference>
<dbReference type="InterPro" id="IPR004963">
    <property type="entry name" value="PAE/NOTUM"/>
</dbReference>
<keyword evidence="5 6" id="KW-0961">Cell wall biogenesis/degradation</keyword>
<gene>
    <name evidence="7" type="ORF">PHJA_000665300</name>
</gene>
<dbReference type="Proteomes" id="UP000653305">
    <property type="component" value="Unassembled WGS sequence"/>
</dbReference>
<comment type="caution">
    <text evidence="7">The sequence shown here is derived from an EMBL/GenBank/DDBJ whole genome shotgun (WGS) entry which is preliminary data.</text>
</comment>
<dbReference type="OrthoDB" id="1302326at2759"/>
<evidence type="ECO:0000313" key="7">
    <source>
        <dbReference type="EMBL" id="GFP85216.1"/>
    </source>
</evidence>
<dbReference type="AlphaFoldDB" id="A0A830BE44"/>
<name>A0A830BE44_9LAMI</name>
<keyword evidence="4 6" id="KW-0134">Cell wall</keyword>